<protein>
    <submittedName>
        <fullName evidence="9">AEC family transporter</fullName>
    </submittedName>
</protein>
<dbReference type="EMBL" id="JACNEP010000009">
    <property type="protein sequence ID" value="MBC3766695.1"/>
    <property type="molecule type" value="Genomic_DNA"/>
</dbReference>
<feature type="transmembrane region" description="Helical" evidence="8">
    <location>
        <begin position="101"/>
        <end position="123"/>
    </location>
</feature>
<evidence type="ECO:0000256" key="8">
    <source>
        <dbReference type="SAM" id="Phobius"/>
    </source>
</evidence>
<reference evidence="9" key="2">
    <citation type="submission" date="2020-08" db="EMBL/GenBank/DDBJ databases">
        <authorList>
            <person name="Lai Q."/>
        </authorList>
    </citation>
    <scope>NUCLEOTIDE SEQUENCE</scope>
    <source>
        <strain evidence="9">S27-2</strain>
    </source>
</reference>
<keyword evidence="10" id="KW-1185">Reference proteome</keyword>
<dbReference type="InterPro" id="IPR038770">
    <property type="entry name" value="Na+/solute_symporter_sf"/>
</dbReference>
<dbReference type="PANTHER" id="PTHR36838">
    <property type="entry name" value="AUXIN EFFLUX CARRIER FAMILY PROTEIN"/>
    <property type="match status" value="1"/>
</dbReference>
<comment type="caution">
    <text evidence="9">The sequence shown here is derived from an EMBL/GenBank/DDBJ whole genome shotgun (WGS) entry which is preliminary data.</text>
</comment>
<evidence type="ECO:0000313" key="10">
    <source>
        <dbReference type="Proteomes" id="UP000601768"/>
    </source>
</evidence>
<evidence type="ECO:0000256" key="3">
    <source>
        <dbReference type="ARBA" id="ARBA00022448"/>
    </source>
</evidence>
<feature type="transmembrane region" description="Helical" evidence="8">
    <location>
        <begin position="222"/>
        <end position="244"/>
    </location>
</feature>
<comment type="similarity">
    <text evidence="2">Belongs to the auxin efflux carrier (TC 2.A.69) family.</text>
</comment>
<dbReference type="Pfam" id="PF03547">
    <property type="entry name" value="Mem_trans"/>
    <property type="match status" value="2"/>
</dbReference>
<sequence>MDILHHFSAALTVTAPLLIILLAGIAFRKSGILDSAFVETGNKLVFGVALPCLLFLSVATHPTSDSQVLPLIIFALVATVLSVVIVRGFSPLFIAKDQCGVFTQCAFRGNMGIIGIALCLNAYDESILAIAAIYVAVLTISYNILAVLLLSNSCKNIFKSLLKNPLIIAIVLGLVWSESKVPVPDIMHTSLSYLAQLTLPLALVCIGASLNWQSLRANHKLAFTATALKLLVLPATICFVAIMVGIKGNALGVLFLMMGTPTAASAYVMSKQMTGQGNLAAEIITLSTLLSPITITLGLVALNYLSLI</sequence>
<name>A0A8J6IVR7_9ALTE</name>
<keyword evidence="7 8" id="KW-0472">Membrane</keyword>
<evidence type="ECO:0000256" key="1">
    <source>
        <dbReference type="ARBA" id="ARBA00004651"/>
    </source>
</evidence>
<keyword evidence="5 8" id="KW-0812">Transmembrane</keyword>
<dbReference type="RefSeq" id="WP_186507222.1">
    <property type="nucleotide sequence ID" value="NZ_JACNEP010000009.1"/>
</dbReference>
<keyword evidence="6 8" id="KW-1133">Transmembrane helix</keyword>
<evidence type="ECO:0000256" key="2">
    <source>
        <dbReference type="ARBA" id="ARBA00010145"/>
    </source>
</evidence>
<evidence type="ECO:0000256" key="6">
    <source>
        <dbReference type="ARBA" id="ARBA00022989"/>
    </source>
</evidence>
<feature type="transmembrane region" description="Helical" evidence="8">
    <location>
        <begin position="191"/>
        <end position="210"/>
    </location>
</feature>
<keyword evidence="3" id="KW-0813">Transport</keyword>
<dbReference type="AlphaFoldDB" id="A0A8J6IVR7"/>
<evidence type="ECO:0000313" key="9">
    <source>
        <dbReference type="EMBL" id="MBC3766695.1"/>
    </source>
</evidence>
<feature type="transmembrane region" description="Helical" evidence="8">
    <location>
        <begin position="44"/>
        <end position="62"/>
    </location>
</feature>
<feature type="transmembrane region" description="Helical" evidence="8">
    <location>
        <begin position="68"/>
        <end position="89"/>
    </location>
</feature>
<accession>A0A8J6IVR7</accession>
<feature type="transmembrane region" description="Helical" evidence="8">
    <location>
        <begin position="6"/>
        <end position="23"/>
    </location>
</feature>
<feature type="transmembrane region" description="Helical" evidence="8">
    <location>
        <begin position="129"/>
        <end position="149"/>
    </location>
</feature>
<evidence type="ECO:0000256" key="5">
    <source>
        <dbReference type="ARBA" id="ARBA00022692"/>
    </source>
</evidence>
<dbReference type="Gene3D" id="1.20.1530.20">
    <property type="match status" value="1"/>
</dbReference>
<dbReference type="Proteomes" id="UP000601768">
    <property type="component" value="Unassembled WGS sequence"/>
</dbReference>
<organism evidence="9 10">
    <name type="scientific">Neptunicella marina</name>
    <dbReference type="NCBI Taxonomy" id="2125989"/>
    <lineage>
        <taxon>Bacteria</taxon>
        <taxon>Pseudomonadati</taxon>
        <taxon>Pseudomonadota</taxon>
        <taxon>Gammaproteobacteria</taxon>
        <taxon>Alteromonadales</taxon>
        <taxon>Alteromonadaceae</taxon>
        <taxon>Neptunicella</taxon>
    </lineage>
</organism>
<proteinExistence type="inferred from homology"/>
<dbReference type="InterPro" id="IPR004776">
    <property type="entry name" value="Mem_transp_PIN-like"/>
</dbReference>
<feature type="transmembrane region" description="Helical" evidence="8">
    <location>
        <begin position="281"/>
        <end position="305"/>
    </location>
</feature>
<keyword evidence="4" id="KW-1003">Cell membrane</keyword>
<dbReference type="GO" id="GO:0005886">
    <property type="term" value="C:plasma membrane"/>
    <property type="evidence" value="ECO:0007669"/>
    <property type="project" value="UniProtKB-SubCell"/>
</dbReference>
<comment type="subcellular location">
    <subcellularLocation>
        <location evidence="1">Cell membrane</location>
        <topology evidence="1">Multi-pass membrane protein</topology>
    </subcellularLocation>
</comment>
<dbReference type="PANTHER" id="PTHR36838:SF4">
    <property type="entry name" value="AUXIN EFFLUX CARRIER FAMILY PROTEIN"/>
    <property type="match status" value="1"/>
</dbReference>
<evidence type="ECO:0000256" key="4">
    <source>
        <dbReference type="ARBA" id="ARBA00022475"/>
    </source>
</evidence>
<feature type="transmembrane region" description="Helical" evidence="8">
    <location>
        <begin position="161"/>
        <end position="179"/>
    </location>
</feature>
<gene>
    <name evidence="9" type="ORF">H8B19_12465</name>
</gene>
<reference evidence="9" key="1">
    <citation type="journal article" date="2018" name="Int. J. Syst. Evol. Microbiol.">
        <title>Neptunicella marina gen. nov., sp. nov., isolated from surface seawater.</title>
        <authorList>
            <person name="Liu X."/>
            <person name="Lai Q."/>
            <person name="Du Y."/>
            <person name="Zhang X."/>
            <person name="Liu Z."/>
            <person name="Sun F."/>
            <person name="Shao Z."/>
        </authorList>
    </citation>
    <scope>NUCLEOTIDE SEQUENCE</scope>
    <source>
        <strain evidence="9">S27-2</strain>
    </source>
</reference>
<evidence type="ECO:0000256" key="7">
    <source>
        <dbReference type="ARBA" id="ARBA00023136"/>
    </source>
</evidence>
<dbReference type="GO" id="GO:0055085">
    <property type="term" value="P:transmembrane transport"/>
    <property type="evidence" value="ECO:0007669"/>
    <property type="project" value="InterPro"/>
</dbReference>
<feature type="transmembrane region" description="Helical" evidence="8">
    <location>
        <begin position="250"/>
        <end position="269"/>
    </location>
</feature>